<reference evidence="7 9" key="2">
    <citation type="submission" date="2020-07" db="EMBL/GenBank/DDBJ databases">
        <title>Sequencing the genomes of 1000 actinobacteria strains.</title>
        <authorList>
            <person name="Klenk H.-P."/>
        </authorList>
    </citation>
    <scope>NUCLEOTIDE SEQUENCE [LARGE SCALE GENOMIC DNA]</scope>
    <source>
        <strain evidence="7 9">DSM 10309</strain>
    </source>
</reference>
<sequence length="412" mass="44994">MTPHDHPAPTSTDESAAPAAPGRRLRVAVIGTRGYPSFYGGFETAVRRLAPALADAGWEVTVYGRAGGSADDAVRSTGPASPHGTGGRDGRDPRIVRRVTRGLETRSLSTLTHGLTAVVDAAWRRPDVVLVMNCANGFWLPLLRVRGIPTLVNVDGIEWERAKWGRLARLIFRLGAVATARWADRIVCDAREIARRWRDDFGVDGVFVPYGADEPLADPVESGLEAGRYALLVARFVPENTVDEFIEAAERIAERHDVVFVGSSGYGGALDRRVAELAEHSPRVRHLGHLRDDRRLHALWRNAGAYFHGHSVGGTNPALVQAMMCGAPVVARDTVYNREVLGDAAVFVPPEPGAIAAGVLTVLDDAGLARRIGDTARRRARERYGWRQVCSAYETELRRLVEGSGRTRRARR</sequence>
<organism evidence="7 9">
    <name type="scientific">Frigoribacterium faeni</name>
    <dbReference type="NCBI Taxonomy" id="145483"/>
    <lineage>
        <taxon>Bacteria</taxon>
        <taxon>Bacillati</taxon>
        <taxon>Actinomycetota</taxon>
        <taxon>Actinomycetes</taxon>
        <taxon>Micrococcales</taxon>
        <taxon>Microbacteriaceae</taxon>
        <taxon>Frigoribacterium</taxon>
    </lineage>
</organism>
<evidence type="ECO:0000313" key="9">
    <source>
        <dbReference type="Proteomes" id="UP000522688"/>
    </source>
</evidence>
<evidence type="ECO:0000259" key="4">
    <source>
        <dbReference type="Pfam" id="PF00534"/>
    </source>
</evidence>
<keyword evidence="2 7" id="KW-0808">Transferase</keyword>
<reference evidence="6 8" key="1">
    <citation type="submission" date="2019-07" db="EMBL/GenBank/DDBJ databases">
        <title>Whole genome shotgun sequence of Frigoribacterium faeni NBRC 103066.</title>
        <authorList>
            <person name="Hosoyama A."/>
            <person name="Uohara A."/>
            <person name="Ohji S."/>
            <person name="Ichikawa N."/>
        </authorList>
    </citation>
    <scope>NUCLEOTIDE SEQUENCE [LARGE SCALE GENOMIC DNA]</scope>
    <source>
        <strain evidence="6 8">NBRC 103066</strain>
    </source>
</reference>
<dbReference type="EMBL" id="BJUV01000007">
    <property type="protein sequence ID" value="GEK82703.1"/>
    <property type="molecule type" value="Genomic_DNA"/>
</dbReference>
<accession>A0A7W3JJT6</accession>
<dbReference type="Proteomes" id="UP000321154">
    <property type="component" value="Unassembled WGS sequence"/>
</dbReference>
<dbReference type="Gene3D" id="3.40.50.2000">
    <property type="entry name" value="Glycogen Phosphorylase B"/>
    <property type="match status" value="2"/>
</dbReference>
<dbReference type="SUPFAM" id="SSF53756">
    <property type="entry name" value="UDP-Glycosyltransferase/glycogen phosphorylase"/>
    <property type="match status" value="1"/>
</dbReference>
<feature type="region of interest" description="Disordered" evidence="3">
    <location>
        <begin position="69"/>
        <end position="93"/>
    </location>
</feature>
<evidence type="ECO:0000259" key="5">
    <source>
        <dbReference type="Pfam" id="PF13439"/>
    </source>
</evidence>
<feature type="region of interest" description="Disordered" evidence="3">
    <location>
        <begin position="1"/>
        <end position="21"/>
    </location>
</feature>
<dbReference type="EMBL" id="JACGWW010000003">
    <property type="protein sequence ID" value="MBA8814111.1"/>
    <property type="molecule type" value="Genomic_DNA"/>
</dbReference>
<dbReference type="GO" id="GO:0016757">
    <property type="term" value="F:glycosyltransferase activity"/>
    <property type="evidence" value="ECO:0007669"/>
    <property type="project" value="UniProtKB-KW"/>
</dbReference>
<dbReference type="Pfam" id="PF13439">
    <property type="entry name" value="Glyco_transf_4"/>
    <property type="match status" value="1"/>
</dbReference>
<feature type="domain" description="Glycosyltransferase subfamily 4-like N-terminal" evidence="5">
    <location>
        <begin position="39"/>
        <end position="209"/>
    </location>
</feature>
<dbReference type="InterPro" id="IPR028098">
    <property type="entry name" value="Glyco_trans_4-like_N"/>
</dbReference>
<dbReference type="RefSeq" id="WP_146853635.1">
    <property type="nucleotide sequence ID" value="NZ_BAAAHR010000006.1"/>
</dbReference>
<evidence type="ECO:0000313" key="8">
    <source>
        <dbReference type="Proteomes" id="UP000321154"/>
    </source>
</evidence>
<comment type="caution">
    <text evidence="7">The sequence shown here is derived from an EMBL/GenBank/DDBJ whole genome shotgun (WGS) entry which is preliminary data.</text>
</comment>
<name>A0A7W3JJT6_9MICO</name>
<evidence type="ECO:0000313" key="6">
    <source>
        <dbReference type="EMBL" id="GEK82703.1"/>
    </source>
</evidence>
<feature type="domain" description="Glycosyl transferase family 1" evidence="4">
    <location>
        <begin position="227"/>
        <end position="379"/>
    </location>
</feature>
<evidence type="ECO:0000256" key="3">
    <source>
        <dbReference type="SAM" id="MobiDB-lite"/>
    </source>
</evidence>
<proteinExistence type="predicted"/>
<evidence type="ECO:0000256" key="1">
    <source>
        <dbReference type="ARBA" id="ARBA00022676"/>
    </source>
</evidence>
<protein>
    <submittedName>
        <fullName evidence="6">Glycosyl transferase</fullName>
    </submittedName>
    <submittedName>
        <fullName evidence="7">Glycosyltransferase involved in cell wall biosynthesis</fullName>
    </submittedName>
</protein>
<keyword evidence="1" id="KW-0328">Glycosyltransferase</keyword>
<evidence type="ECO:0000313" key="7">
    <source>
        <dbReference type="EMBL" id="MBA8814111.1"/>
    </source>
</evidence>
<evidence type="ECO:0000256" key="2">
    <source>
        <dbReference type="ARBA" id="ARBA00022679"/>
    </source>
</evidence>
<dbReference type="PANTHER" id="PTHR12526:SF636">
    <property type="entry name" value="BLL3647 PROTEIN"/>
    <property type="match status" value="1"/>
</dbReference>
<gene>
    <name evidence="7" type="ORF">FB463_002377</name>
    <name evidence="6" type="ORF">FFA01_10120</name>
</gene>
<dbReference type="Proteomes" id="UP000522688">
    <property type="component" value="Unassembled WGS sequence"/>
</dbReference>
<dbReference type="Pfam" id="PF00534">
    <property type="entry name" value="Glycos_transf_1"/>
    <property type="match status" value="1"/>
</dbReference>
<dbReference type="PANTHER" id="PTHR12526">
    <property type="entry name" value="GLYCOSYLTRANSFERASE"/>
    <property type="match status" value="1"/>
</dbReference>
<dbReference type="InterPro" id="IPR001296">
    <property type="entry name" value="Glyco_trans_1"/>
</dbReference>
<dbReference type="OrthoDB" id="9792269at2"/>
<dbReference type="AlphaFoldDB" id="A0A7W3JJT6"/>
<keyword evidence="8" id="KW-1185">Reference proteome</keyword>